<proteinExistence type="predicted"/>
<gene>
    <name evidence="1" type="ORF">PISS_b0659</name>
</gene>
<sequence>MVNTYLGLTLAQCEIAATGQYMAFLRSLKGLILQIEVNEQKTQA</sequence>
<reference evidence="1 2" key="1">
    <citation type="submission" date="2015-06" db="EMBL/GenBank/DDBJ databases">
        <authorList>
            <person name="Xie B.-B."/>
            <person name="Rong J.-C."/>
            <person name="Qin Q.-L."/>
            <person name="Zhang Y.-Z."/>
        </authorList>
    </citation>
    <scope>NUCLEOTIDE SEQUENCE [LARGE SCALE GENOMIC DNA]</scope>
    <source>
        <strain evidence="1 2">KMM 3549</strain>
    </source>
</reference>
<organism evidence="1 2">
    <name type="scientific">Pseudoalteromonas issachenkonii</name>
    <dbReference type="NCBI Taxonomy" id="152297"/>
    <lineage>
        <taxon>Bacteria</taxon>
        <taxon>Pseudomonadati</taxon>
        <taxon>Pseudomonadota</taxon>
        <taxon>Gammaproteobacteria</taxon>
        <taxon>Alteromonadales</taxon>
        <taxon>Pseudoalteromonadaceae</taxon>
        <taxon>Pseudoalteromonas</taxon>
    </lineage>
</organism>
<dbReference type="Proteomes" id="UP000217258">
    <property type="component" value="Chromosome II"/>
</dbReference>
<name>A0ABN5C7R7_9GAMM</name>
<dbReference type="EMBL" id="CP011031">
    <property type="protein sequence ID" value="ATC92764.1"/>
    <property type="molecule type" value="Genomic_DNA"/>
</dbReference>
<accession>A0ABN5C7R7</accession>
<evidence type="ECO:0000313" key="2">
    <source>
        <dbReference type="Proteomes" id="UP000217258"/>
    </source>
</evidence>
<keyword evidence="2" id="KW-1185">Reference proteome</keyword>
<evidence type="ECO:0000313" key="1">
    <source>
        <dbReference type="EMBL" id="ATC92764.1"/>
    </source>
</evidence>
<protein>
    <submittedName>
        <fullName evidence="1">Uncharacterized protein</fullName>
    </submittedName>
</protein>